<dbReference type="Proteomes" id="UP000260758">
    <property type="component" value="Unassembled WGS sequence"/>
</dbReference>
<evidence type="ECO:0000313" key="2">
    <source>
        <dbReference type="Proteomes" id="UP000260758"/>
    </source>
</evidence>
<organism evidence="1 2">
    <name type="scientific">Agathobacter rectalis</name>
    <dbReference type="NCBI Taxonomy" id="39491"/>
    <lineage>
        <taxon>Bacteria</taxon>
        <taxon>Bacillati</taxon>
        <taxon>Bacillota</taxon>
        <taxon>Clostridia</taxon>
        <taxon>Lachnospirales</taxon>
        <taxon>Lachnospiraceae</taxon>
        <taxon>Agathobacter</taxon>
    </lineage>
</organism>
<gene>
    <name evidence="1" type="ORF">DXB99_02940</name>
</gene>
<proteinExistence type="predicted"/>
<dbReference type="AlphaFoldDB" id="A0A3E4YL42"/>
<evidence type="ECO:0000313" key="1">
    <source>
        <dbReference type="EMBL" id="RGM75497.1"/>
    </source>
</evidence>
<dbReference type="EMBL" id="QSTP01000001">
    <property type="protein sequence ID" value="RGM75497.1"/>
    <property type="molecule type" value="Genomic_DNA"/>
</dbReference>
<protein>
    <submittedName>
        <fullName evidence="1">Uncharacterized protein</fullName>
    </submittedName>
</protein>
<accession>A0A3E4YL42</accession>
<sequence>MDDFKLYAILNTETNKFVTDLTNPRHKFWTSKKRAMSALNTANALQLFRLEKYKRENFKIITINCTCEQE</sequence>
<dbReference type="RefSeq" id="WP_117718256.1">
    <property type="nucleotide sequence ID" value="NZ_QSTP01000001.1"/>
</dbReference>
<name>A0A3E4YL42_9FIRM</name>
<comment type="caution">
    <text evidence="1">The sequence shown here is derived from an EMBL/GenBank/DDBJ whole genome shotgun (WGS) entry which is preliminary data.</text>
</comment>
<reference evidence="1 2" key="1">
    <citation type="submission" date="2018-08" db="EMBL/GenBank/DDBJ databases">
        <title>A genome reference for cultivated species of the human gut microbiota.</title>
        <authorList>
            <person name="Zou Y."/>
            <person name="Xue W."/>
            <person name="Luo G."/>
        </authorList>
    </citation>
    <scope>NUCLEOTIDE SEQUENCE [LARGE SCALE GENOMIC DNA]</scope>
    <source>
        <strain evidence="1 2">OM07-13</strain>
    </source>
</reference>